<dbReference type="HOGENOM" id="CLU_225407_0_0_1"/>
<feature type="compositionally biased region" description="Polar residues" evidence="1">
    <location>
        <begin position="887"/>
        <end position="910"/>
    </location>
</feature>
<feature type="region of interest" description="Disordered" evidence="1">
    <location>
        <begin position="2379"/>
        <end position="2400"/>
    </location>
</feature>
<feature type="region of interest" description="Disordered" evidence="1">
    <location>
        <begin position="1"/>
        <end position="409"/>
    </location>
</feature>
<feature type="compositionally biased region" description="Basic and acidic residues" evidence="1">
    <location>
        <begin position="56"/>
        <end position="67"/>
    </location>
</feature>
<feature type="compositionally biased region" description="Polar residues" evidence="1">
    <location>
        <begin position="2038"/>
        <end position="2047"/>
    </location>
</feature>
<feature type="compositionally biased region" description="Polar residues" evidence="1">
    <location>
        <begin position="2217"/>
        <end position="2227"/>
    </location>
</feature>
<feature type="compositionally biased region" description="Polar residues" evidence="1">
    <location>
        <begin position="1865"/>
        <end position="1882"/>
    </location>
</feature>
<feature type="region of interest" description="Disordered" evidence="1">
    <location>
        <begin position="1463"/>
        <end position="1547"/>
    </location>
</feature>
<feature type="region of interest" description="Disordered" evidence="1">
    <location>
        <begin position="2704"/>
        <end position="2733"/>
    </location>
</feature>
<dbReference type="PANTHER" id="PTHR24216">
    <property type="entry name" value="PAXILLIN-RELATED"/>
    <property type="match status" value="1"/>
</dbReference>
<evidence type="ECO:0000256" key="1">
    <source>
        <dbReference type="SAM" id="MobiDB-lite"/>
    </source>
</evidence>
<feature type="compositionally biased region" description="Polar residues" evidence="1">
    <location>
        <begin position="1368"/>
        <end position="1394"/>
    </location>
</feature>
<feature type="compositionally biased region" description="Acidic residues" evidence="1">
    <location>
        <begin position="2283"/>
        <end position="2303"/>
    </location>
</feature>
<feature type="region of interest" description="Disordered" evidence="1">
    <location>
        <begin position="1094"/>
        <end position="1114"/>
    </location>
</feature>
<feature type="compositionally biased region" description="Low complexity" evidence="1">
    <location>
        <begin position="654"/>
        <end position="677"/>
    </location>
</feature>
<feature type="compositionally biased region" description="Polar residues" evidence="1">
    <location>
        <begin position="1167"/>
        <end position="1184"/>
    </location>
</feature>
<protein>
    <submittedName>
        <fullName evidence="2">Uncharacterized protein</fullName>
    </submittedName>
</protein>
<feature type="region of interest" description="Disordered" evidence="1">
    <location>
        <begin position="3150"/>
        <end position="3178"/>
    </location>
</feature>
<feature type="compositionally biased region" description="Polar residues" evidence="1">
    <location>
        <begin position="2478"/>
        <end position="2490"/>
    </location>
</feature>
<feature type="compositionally biased region" description="Low complexity" evidence="1">
    <location>
        <begin position="2021"/>
        <end position="2037"/>
    </location>
</feature>
<feature type="compositionally biased region" description="Low complexity" evidence="1">
    <location>
        <begin position="697"/>
        <end position="708"/>
    </location>
</feature>
<feature type="compositionally biased region" description="Basic and acidic residues" evidence="1">
    <location>
        <begin position="2172"/>
        <end position="2186"/>
    </location>
</feature>
<proteinExistence type="predicted"/>
<feature type="compositionally biased region" description="Acidic residues" evidence="1">
    <location>
        <begin position="2107"/>
        <end position="2116"/>
    </location>
</feature>
<feature type="region of interest" description="Disordered" evidence="1">
    <location>
        <begin position="2420"/>
        <end position="2439"/>
    </location>
</feature>
<feature type="region of interest" description="Disordered" evidence="1">
    <location>
        <begin position="2902"/>
        <end position="2998"/>
    </location>
</feature>
<feature type="compositionally biased region" description="Polar residues" evidence="1">
    <location>
        <begin position="1522"/>
        <end position="1547"/>
    </location>
</feature>
<feature type="compositionally biased region" description="Polar residues" evidence="1">
    <location>
        <begin position="105"/>
        <end position="114"/>
    </location>
</feature>
<feature type="region of interest" description="Disordered" evidence="1">
    <location>
        <begin position="842"/>
        <end position="966"/>
    </location>
</feature>
<feature type="compositionally biased region" description="Basic and acidic residues" evidence="1">
    <location>
        <begin position="134"/>
        <end position="143"/>
    </location>
</feature>
<feature type="region of interest" description="Disordered" evidence="1">
    <location>
        <begin position="1229"/>
        <end position="1433"/>
    </location>
</feature>
<feature type="compositionally biased region" description="Low complexity" evidence="1">
    <location>
        <begin position="2067"/>
        <end position="2080"/>
    </location>
</feature>
<feature type="region of interest" description="Disordered" evidence="1">
    <location>
        <begin position="2274"/>
        <end position="2307"/>
    </location>
</feature>
<feature type="region of interest" description="Disordered" evidence="1">
    <location>
        <begin position="1561"/>
        <end position="1948"/>
    </location>
</feature>
<feature type="region of interest" description="Disordered" evidence="1">
    <location>
        <begin position="1162"/>
        <end position="1184"/>
    </location>
</feature>
<feature type="region of interest" description="Disordered" evidence="1">
    <location>
        <begin position="2448"/>
        <end position="2490"/>
    </location>
</feature>
<feature type="compositionally biased region" description="Polar residues" evidence="1">
    <location>
        <begin position="2119"/>
        <end position="2140"/>
    </location>
</feature>
<feature type="compositionally biased region" description="Polar residues" evidence="1">
    <location>
        <begin position="1918"/>
        <end position="1948"/>
    </location>
</feature>
<feature type="compositionally biased region" description="Basic and acidic residues" evidence="1">
    <location>
        <begin position="1977"/>
        <end position="2001"/>
    </location>
</feature>
<feature type="compositionally biased region" description="Polar residues" evidence="1">
    <location>
        <begin position="2928"/>
        <end position="2937"/>
    </location>
</feature>
<feature type="compositionally biased region" description="Polar residues" evidence="1">
    <location>
        <begin position="1661"/>
        <end position="1672"/>
    </location>
</feature>
<feature type="compositionally biased region" description="Basic and acidic residues" evidence="1">
    <location>
        <begin position="258"/>
        <end position="282"/>
    </location>
</feature>
<feature type="region of interest" description="Disordered" evidence="1">
    <location>
        <begin position="1016"/>
        <end position="1038"/>
    </location>
</feature>
<dbReference type="EMBL" id="GL379796">
    <property type="protein sequence ID" value="EGT31448.1"/>
    <property type="molecule type" value="Genomic_DNA"/>
</dbReference>
<feature type="region of interest" description="Disordered" evidence="1">
    <location>
        <begin position="3191"/>
        <end position="3220"/>
    </location>
</feature>
<organism evidence="3">
    <name type="scientific">Caenorhabditis brenneri</name>
    <name type="common">Nematode worm</name>
    <dbReference type="NCBI Taxonomy" id="135651"/>
    <lineage>
        <taxon>Eukaryota</taxon>
        <taxon>Metazoa</taxon>
        <taxon>Ecdysozoa</taxon>
        <taxon>Nematoda</taxon>
        <taxon>Chromadorea</taxon>
        <taxon>Rhabditida</taxon>
        <taxon>Rhabditina</taxon>
        <taxon>Rhabditomorpha</taxon>
        <taxon>Rhabditoidea</taxon>
        <taxon>Rhabditidae</taxon>
        <taxon>Peloderinae</taxon>
        <taxon>Caenorhabditis</taxon>
    </lineage>
</organism>
<feature type="compositionally biased region" description="Basic residues" evidence="1">
    <location>
        <begin position="338"/>
        <end position="348"/>
    </location>
</feature>
<feature type="compositionally biased region" description="Basic residues" evidence="1">
    <location>
        <begin position="875"/>
        <end position="886"/>
    </location>
</feature>
<feature type="compositionally biased region" description="Acidic residues" evidence="1">
    <location>
        <begin position="1480"/>
        <end position="1493"/>
    </location>
</feature>
<feature type="region of interest" description="Disordered" evidence="1">
    <location>
        <begin position="638"/>
        <end position="708"/>
    </location>
</feature>
<evidence type="ECO:0000313" key="3">
    <source>
        <dbReference type="Proteomes" id="UP000008068"/>
    </source>
</evidence>
<feature type="compositionally biased region" description="Basic and acidic residues" evidence="1">
    <location>
        <begin position="3150"/>
        <end position="3162"/>
    </location>
</feature>
<name>G0MJ21_CAEBE</name>
<feature type="compositionally biased region" description="Low complexity" evidence="1">
    <location>
        <begin position="2848"/>
        <end position="2862"/>
    </location>
</feature>
<feature type="compositionally biased region" description="Basic and acidic residues" evidence="1">
    <location>
        <begin position="3192"/>
        <end position="3208"/>
    </location>
</feature>
<feature type="compositionally biased region" description="Acidic residues" evidence="1">
    <location>
        <begin position="2004"/>
        <end position="2016"/>
    </location>
</feature>
<dbReference type="InParanoid" id="G0MJ21"/>
<feature type="compositionally biased region" description="Basic and acidic residues" evidence="1">
    <location>
        <begin position="1673"/>
        <end position="1682"/>
    </location>
</feature>
<accession>G0MJ21</accession>
<feature type="compositionally biased region" description="Acidic residues" evidence="1">
    <location>
        <begin position="849"/>
        <end position="860"/>
    </location>
</feature>
<dbReference type="Proteomes" id="UP000008068">
    <property type="component" value="Unassembled WGS sequence"/>
</dbReference>
<keyword evidence="3" id="KW-1185">Reference proteome</keyword>
<sequence>MSTPEPQQLGSGGSGGDAQEVDMDTREDQAQKGSLARAGQETDGKTLGAQEEDAVEEGRGTEDKELRTQAPQSAEGSTELRRSSRAVARPDYVGLDNGLEEESQESQGYVPTRSQSRRAAMTDGTEGAAPSEAVLERPRRGERVNYAPQEVVIEDEGERVGAKKRVEAEPAQNEGTPKRKRGRPKNKPIPDPEQNPDEAAALAPAQPSTSSVVEPGEATGVEPEEDLMGGPPPVSTEPSTSSAGQPEVGKERTRKRKENGEGDVKPTKAPRTKREPSQKEGEEGNDEGPMDIDAEDSIEGPPPVSTEPSTSSAGQLGVSVKERARKRKKEKDPDWKLRRNPKSRRKPSQKTEGEDGNDEETMDVDEEVEDSEEKGEEPSKSRRPRNAVSKTRKKKDGDDVKENGPSSTAASPELDRTFYIFMPNAFAHTKKLEELKSFFFNIQRYQLRRLMEDTERDEEWLMKVLAYTNCIRAQFAYTHTWAACYALMLSPWGLDEETKKRILEKENDKKKCKKFLITPPLVSIPGIPELLQKDLWMLPATHHLHSIKEDQKDKGWIDKAARMVLVIFSKFSARIKDFEECGEAFLMNMLGFDKEVSRKILDSVKSLLLKDIVEEDPGIQDAEDPLHQMVAKLLVDKNTPSTSSAPPSRPEPPHSAGSLGLSTGPSTSTDPSGSSSPHHAEQSLNQQPPSDDKDAPQQDNETQTEQNTEWLRLIKKFRENMKDFEWAQEYQVYPSPFPHEVVLNMEEWQQLGQLKDRGKKDVKEKKRVVEKKIVAKKVVSKEGKGEVVTLRGVAVRFIVDDDEQGELRLERVGPEDSGANEDEDATVPVRCVERMIESVVIRPGVPVKDDEDDLQEDDQDQQPAQHVNRNLEMKKLRRGWVTRRQKAAQQSSGIQAATQEPQDLEQQASNAPEDLQPQEKPVASDQNAAPQHQELDELGPRAQQGQEGQQELATPDDPDKPAIVNAIVEDIRREAVPFLPAEVRNVESAADHQIEEERPIGNGADHQMEDQVVRPVEDEVNPQEEARPDQDMEVDHQGQAAAWDVEDFLMEDVRQVEEVVAGGQGDDEVPGYKQIFNLDTNTVVSVKDVIPGTSRNVATSPMRFDDSPETQQPSTSILQKAPDAEMVEDPVNSGPEVDELEFMGDNYASSVPRNDFEKDLRVEEAPETSTTSLVNSQSSPKKISSMPSHYVTFEEMDPECQALFRAIMDKNPNTVKVNPLAQNVEAMDVGAASSSQNIASKDASIQEDHVVAVTEPQETPGDVNELEPMDTQETTENSSEHSAEDEAMAVQNEANPQIEEPVVQESDQSSHASHKETSTRKDRDDQIDVDNAPEIEDETAESSTPPKVAVDQLAAEGDQRMDEDKNEQVTMGTGLNQEEANVGAASSSRNNTSKDAPIQEDHSVAVTEPQDALGDGIEPEPMDTNESAEISTEHSAVDEVMVVQNEANPQIEELVVQEYDQSFHAPQIETSTRKDRDDQMDVDNAPEIEDNETAETSTPPKVAVDQLTAEDYQRMDEEKNEQVTMGTGLNQEEANVGAASSSRSNASEGAYIQEDHVVVVTEPQETPGDVNELEPMDTQETTENSSEHSAEDEAMVVQNEANPQIVEPVVQENDQSFHAPHETGVEDESVSTSPEASTRKDRDNQMDVDNAPEIEDDVGAASSSPTTISKDASIQEEKKAVQEEIVEPEPMDTQETTENSNGVVQETSSELLVPPIEAEKDPDQTPMEIDSLPEGSLSQNEVGSVPGSAPGEASKSPLRIDSSTRTPTTPVTENLAPMLRCEHSAVDESIVVRSDKKKTNGQEKNKSEELSAVMNEENETAETSTPPKVAVDQLGSKPVDGEDPNEISPEKGEHVSPMFADVHQDQSSPKTPDDAQSSSTADSVVPTLDSSAEERGESQVKALPNPSSCSETLKDDQNQANTLPDSSSCSKISDAGSKNGSGTESLNQTIEPAIVEPIVEPIVDLVESLSLPSSSNRSKEAMEEAGLKDTLDGEEQEKALDTNDPIEEEQDLEDDPSQLPSDACSSSSMPSNKLSSSQESFDSNITDQGDLESMSRDDQEESDVDGSQSSNMPSSSAPESLEFSQEAGPSTSSPRAHQEDQISHEDAADEDQEQEAESPATNPSVQETVQVHFTSPTSEGNCHVAIPEARLESATLTIRRPEPIEEDEELDVPVRRKSDHRTKEAEPGSSGAEENMEIDQDLEDRPVAADQEPQEPTPFTQSTSTRYPSRFSPPASPQRVVRRVDADDLTDEAAYHNRLLKEIFEEPLLKGELSGSSRRFPQEENDDEPETQTLEEEEEEEEATTSAHELVVPLPTLPEPNHPTDQVASLENGAPLPPDQEARFLLLLQNPETPPIFLPMLNDVMKIHNLRKELLERTSSHSPMVGTPSSLPGPSAQPVQHVAQRDDNLERTYQQKLAMMEEERAQERAERAAKDKERLEANKRRLAQEQKSAMMAKERQEVKRQRAIQEATQRRTAQDQPSAQETNNQNAAPLAQSVAQQGDHQPVLPPSEFFIQLQHELDRSQAQQINRSAQNEFDARMQAMVRPEYERRQQQLNIVPPSQDAPGSSQDPVQASPDGARGPDQPVVQPTFEESFMKFQQVAAQYPDTWTDERRQAATLLLQKAMERRRQQQAQQAEVDLQVDPPQAPNQLQQAEVPVPQGHSQVLPAAPHVPLAQIQLQRAQEFDARMQSLVHPEFDRRQQQLNIPPPSQATPGSSQGPVQASPPDALGSTQDVPLAEQVRQLLQNSQRLQVVYQVMQSIQQDRIEELLRPQQQAQHAQGNLQAPQAPNQLQLDQVPVQEGHSQALSAAPHVPSAQIQAQQAQFHLPHGHSHVSPADLRVPSAHIQQQQPQVPVTQGHPQFSPTGPPVPLVQNQLRQAHVPVPQGHPQLPIANLRVPSAQDQQQQAQFHLPHGHSHVSPADLHVPSAQTQAQQAQVPFPQGYSPVLPAAPHVPSAQVQQQQAPRGRPRKTQPQRLPPAYQNAPTQAHHAHPPRQAHVQQVYPQAPPAQAQHPFVQFPAPQQAVDDEVQVINEVQRTPRAQPPQPPHPQFGSFEFPQPTPHQIQAMMVHGPAQAQRPGHLFNGQMPMQPQIFQHGQMPMPQFPPGQMPFPLLHPRYVQEVRDMFNIPPNVPITPDHMQLYYGRMQLRQQEETRKRQNDGYRGHQQPPPKHVVPEADSNRFIPSRIILVSKEGAERGKDEIDSVESTKVRPNSVGIRSET</sequence>
<feature type="compositionally biased region" description="Basic and acidic residues" evidence="1">
    <location>
        <begin position="1313"/>
        <end position="1326"/>
    </location>
</feature>
<feature type="compositionally biased region" description="Basic and acidic residues" evidence="1">
    <location>
        <begin position="158"/>
        <end position="168"/>
    </location>
</feature>
<feature type="compositionally biased region" description="Acidic residues" evidence="1">
    <location>
        <begin position="283"/>
        <end position="298"/>
    </location>
</feature>
<feature type="compositionally biased region" description="Acidic residues" evidence="1">
    <location>
        <begin position="1327"/>
        <end position="1340"/>
    </location>
</feature>
<feature type="compositionally biased region" description="Basic and acidic residues" evidence="1">
    <location>
        <begin position="1511"/>
        <end position="1521"/>
    </location>
</feature>
<dbReference type="PANTHER" id="PTHR24216:SF65">
    <property type="entry name" value="PAXILLIN-LIKE PROTEIN 1"/>
    <property type="match status" value="1"/>
</dbReference>
<gene>
    <name evidence="2" type="ORF">CAEBREN_05834</name>
</gene>
<feature type="compositionally biased region" description="Polar residues" evidence="1">
    <location>
        <begin position="1761"/>
        <end position="1772"/>
    </location>
</feature>
<feature type="region of interest" description="Disordered" evidence="1">
    <location>
        <begin position="1971"/>
        <end position="2244"/>
    </location>
</feature>
<feature type="region of interest" description="Disordered" evidence="1">
    <location>
        <begin position="2802"/>
        <end position="2868"/>
    </location>
</feature>
<feature type="region of interest" description="Disordered" evidence="1">
    <location>
        <begin position="2559"/>
        <end position="2587"/>
    </location>
</feature>
<reference evidence="3" key="1">
    <citation type="submission" date="2011-07" db="EMBL/GenBank/DDBJ databases">
        <authorList>
            <consortium name="Caenorhabditis brenneri Sequencing and Analysis Consortium"/>
            <person name="Wilson R.K."/>
        </authorList>
    </citation>
    <scope>NUCLEOTIDE SEQUENCE [LARGE SCALE GENOMIC DNA]</scope>
    <source>
        <strain evidence="3">PB2801</strain>
    </source>
</reference>
<feature type="compositionally biased region" description="Acidic residues" evidence="1">
    <location>
        <begin position="354"/>
        <end position="375"/>
    </location>
</feature>
<feature type="compositionally biased region" description="Basic and acidic residues" evidence="1">
    <location>
        <begin position="2096"/>
        <end position="2106"/>
    </location>
</feature>
<feature type="compositionally biased region" description="Basic and acidic residues" evidence="1">
    <location>
        <begin position="1793"/>
        <end position="1809"/>
    </location>
</feature>
<feature type="compositionally biased region" description="Low complexity" evidence="1">
    <location>
        <begin position="2950"/>
        <end position="2965"/>
    </location>
</feature>
<feature type="compositionally biased region" description="Basic and acidic residues" evidence="1">
    <location>
        <begin position="1357"/>
        <end position="1367"/>
    </location>
</feature>
<feature type="compositionally biased region" description="Basic and acidic residues" evidence="1">
    <location>
        <begin position="1024"/>
        <end position="1036"/>
    </location>
</feature>
<feature type="compositionally biased region" description="Polar residues" evidence="1">
    <location>
        <begin position="1693"/>
        <end position="1710"/>
    </location>
</feature>
<feature type="compositionally biased region" description="Polar residues" evidence="1">
    <location>
        <begin position="2713"/>
        <end position="2722"/>
    </location>
</feature>
<feature type="compositionally biased region" description="Basic residues" evidence="1">
    <location>
        <begin position="381"/>
        <end position="394"/>
    </location>
</feature>
<dbReference type="OMA" id="NEQVTMG"/>
<evidence type="ECO:0000313" key="2">
    <source>
        <dbReference type="EMBL" id="EGT31448.1"/>
    </source>
</evidence>